<dbReference type="AlphaFoldDB" id="A0ABD0KV08"/>
<gene>
    <name evidence="1" type="ORF">BaRGS_00017814</name>
</gene>
<dbReference type="EMBL" id="JACVVK020000121">
    <property type="protein sequence ID" value="KAK7490942.1"/>
    <property type="molecule type" value="Genomic_DNA"/>
</dbReference>
<dbReference type="Proteomes" id="UP001519460">
    <property type="component" value="Unassembled WGS sequence"/>
</dbReference>
<name>A0ABD0KV08_9CAEN</name>
<evidence type="ECO:0000313" key="1">
    <source>
        <dbReference type="EMBL" id="KAK7490942.1"/>
    </source>
</evidence>
<accession>A0ABD0KV08</accession>
<proteinExistence type="predicted"/>
<comment type="caution">
    <text evidence="1">The sequence shown here is derived from an EMBL/GenBank/DDBJ whole genome shotgun (WGS) entry which is preliminary data.</text>
</comment>
<sequence>MQEHTTIPVSFVSFSVCVSALYDGLLANNETRSISKSGKRNRLENEVDNLINAMTSYRVILRTSSVPHLPKHLQPKIIDWTEKEENMTSVLNTKQKNVPHRKIQAPFFYGFHD</sequence>
<keyword evidence="2" id="KW-1185">Reference proteome</keyword>
<protein>
    <submittedName>
        <fullName evidence="1">Uncharacterized protein</fullName>
    </submittedName>
</protein>
<evidence type="ECO:0000313" key="2">
    <source>
        <dbReference type="Proteomes" id="UP001519460"/>
    </source>
</evidence>
<organism evidence="1 2">
    <name type="scientific">Batillaria attramentaria</name>
    <dbReference type="NCBI Taxonomy" id="370345"/>
    <lineage>
        <taxon>Eukaryota</taxon>
        <taxon>Metazoa</taxon>
        <taxon>Spiralia</taxon>
        <taxon>Lophotrochozoa</taxon>
        <taxon>Mollusca</taxon>
        <taxon>Gastropoda</taxon>
        <taxon>Caenogastropoda</taxon>
        <taxon>Sorbeoconcha</taxon>
        <taxon>Cerithioidea</taxon>
        <taxon>Batillariidae</taxon>
        <taxon>Batillaria</taxon>
    </lineage>
</organism>
<reference evidence="1 2" key="1">
    <citation type="journal article" date="2023" name="Sci. Data">
        <title>Genome assembly of the Korean intertidal mud-creeper Batillaria attramentaria.</title>
        <authorList>
            <person name="Patra A.K."/>
            <person name="Ho P.T."/>
            <person name="Jun S."/>
            <person name="Lee S.J."/>
            <person name="Kim Y."/>
            <person name="Won Y.J."/>
        </authorList>
    </citation>
    <scope>NUCLEOTIDE SEQUENCE [LARGE SCALE GENOMIC DNA]</scope>
    <source>
        <strain evidence="1">Wonlab-2016</strain>
    </source>
</reference>